<dbReference type="AlphaFoldDB" id="A0A934NDD2"/>
<evidence type="ECO:0000313" key="2">
    <source>
        <dbReference type="EMBL" id="MBJ7604446.1"/>
    </source>
</evidence>
<dbReference type="EMBL" id="JAEKNQ010000058">
    <property type="protein sequence ID" value="MBJ7604446.1"/>
    <property type="molecule type" value="Genomic_DNA"/>
</dbReference>
<sequence length="193" mass="20026">MAVFNRLLATLLGLVLLAVGGTGLALGLGALGSGFTQLAPVPAAIEQLASAPSQNGLIGLALAGLLALLVGLVVLRAELRVPGQPRMADLHYSQSSAESGFGHGRTVVRAGGLEHGIRQSLQSLPAVVRAHAQLAGPSARPNLLIDLEMDAQTQLSTLKSEVGQAIERFRLTSGKQPSTEVQIRLVNARRPVN</sequence>
<gene>
    <name evidence="2" type="ORF">JF888_14880</name>
</gene>
<keyword evidence="1" id="KW-1133">Transmembrane helix</keyword>
<reference evidence="2 3" key="1">
    <citation type="submission" date="2020-10" db="EMBL/GenBank/DDBJ databases">
        <title>Ca. Dormibacterota MAGs.</title>
        <authorList>
            <person name="Montgomery K."/>
        </authorList>
    </citation>
    <scope>NUCLEOTIDE SEQUENCE [LARGE SCALE GENOMIC DNA]</scope>
    <source>
        <strain evidence="2">SC8811_S16_3</strain>
    </source>
</reference>
<comment type="caution">
    <text evidence="2">The sequence shown here is derived from an EMBL/GenBank/DDBJ whole genome shotgun (WGS) entry which is preliminary data.</text>
</comment>
<name>A0A934NDD2_9BACT</name>
<evidence type="ECO:0000313" key="3">
    <source>
        <dbReference type="Proteomes" id="UP000620075"/>
    </source>
</evidence>
<proteinExistence type="predicted"/>
<feature type="transmembrane region" description="Helical" evidence="1">
    <location>
        <begin position="57"/>
        <end position="77"/>
    </location>
</feature>
<protein>
    <recommendedName>
        <fullName evidence="4">Alkaline shock response membrane anchor protein AmaP</fullName>
    </recommendedName>
</protein>
<dbReference type="Proteomes" id="UP000620075">
    <property type="component" value="Unassembled WGS sequence"/>
</dbReference>
<evidence type="ECO:0000256" key="1">
    <source>
        <dbReference type="SAM" id="Phobius"/>
    </source>
</evidence>
<dbReference type="RefSeq" id="WP_338182111.1">
    <property type="nucleotide sequence ID" value="NZ_JAEKNQ010000058.1"/>
</dbReference>
<keyword evidence="1" id="KW-0812">Transmembrane</keyword>
<organism evidence="2 3">
    <name type="scientific">Candidatus Dormiibacter inghamiae</name>
    <dbReference type="NCBI Taxonomy" id="3127013"/>
    <lineage>
        <taxon>Bacteria</taxon>
        <taxon>Bacillati</taxon>
        <taxon>Candidatus Dormiibacterota</taxon>
        <taxon>Candidatus Dormibacteria</taxon>
        <taxon>Candidatus Dormibacterales</taxon>
        <taxon>Candidatus Dormibacteraceae</taxon>
        <taxon>Candidatus Dormiibacter</taxon>
    </lineage>
</organism>
<accession>A0A934NDD2</accession>
<keyword evidence="1" id="KW-0472">Membrane</keyword>
<evidence type="ECO:0008006" key="4">
    <source>
        <dbReference type="Google" id="ProtNLM"/>
    </source>
</evidence>